<feature type="transmembrane region" description="Helical" evidence="1">
    <location>
        <begin position="21"/>
        <end position="42"/>
    </location>
</feature>
<evidence type="ECO:0008006" key="4">
    <source>
        <dbReference type="Google" id="ProtNLM"/>
    </source>
</evidence>
<feature type="transmembrane region" description="Helical" evidence="1">
    <location>
        <begin position="48"/>
        <end position="72"/>
    </location>
</feature>
<proteinExistence type="predicted"/>
<keyword evidence="1" id="KW-0472">Membrane</keyword>
<accession>A0A9D2LDR9</accession>
<keyword evidence="1" id="KW-0812">Transmembrane</keyword>
<reference evidence="2" key="1">
    <citation type="journal article" date="2021" name="PeerJ">
        <title>Extensive microbial diversity within the chicken gut microbiome revealed by metagenomics and culture.</title>
        <authorList>
            <person name="Gilroy R."/>
            <person name="Ravi A."/>
            <person name="Getino M."/>
            <person name="Pursley I."/>
            <person name="Horton D.L."/>
            <person name="Alikhan N.F."/>
            <person name="Baker D."/>
            <person name="Gharbi K."/>
            <person name="Hall N."/>
            <person name="Watson M."/>
            <person name="Adriaenssens E.M."/>
            <person name="Foster-Nyarko E."/>
            <person name="Jarju S."/>
            <person name="Secka A."/>
            <person name="Antonio M."/>
            <person name="Oren A."/>
            <person name="Chaudhuri R.R."/>
            <person name="La Ragione R."/>
            <person name="Hildebrand F."/>
            <person name="Pallen M.J."/>
        </authorList>
    </citation>
    <scope>NUCLEOTIDE SEQUENCE</scope>
    <source>
        <strain evidence="2">ChiHjej13B12-24818</strain>
    </source>
</reference>
<evidence type="ECO:0000256" key="1">
    <source>
        <dbReference type="SAM" id="Phobius"/>
    </source>
</evidence>
<feature type="transmembrane region" description="Helical" evidence="1">
    <location>
        <begin position="79"/>
        <end position="101"/>
    </location>
</feature>
<evidence type="ECO:0000313" key="2">
    <source>
        <dbReference type="EMBL" id="HJB10450.1"/>
    </source>
</evidence>
<organism evidence="2 3">
    <name type="scientific">Candidatus Brachybacterium merdavium</name>
    <dbReference type="NCBI Taxonomy" id="2838513"/>
    <lineage>
        <taxon>Bacteria</taxon>
        <taxon>Bacillati</taxon>
        <taxon>Actinomycetota</taxon>
        <taxon>Actinomycetes</taxon>
        <taxon>Micrococcales</taxon>
        <taxon>Dermabacteraceae</taxon>
        <taxon>Brachybacterium</taxon>
    </lineage>
</organism>
<dbReference type="EMBL" id="DWZH01000057">
    <property type="protein sequence ID" value="HJB10450.1"/>
    <property type="molecule type" value="Genomic_DNA"/>
</dbReference>
<gene>
    <name evidence="2" type="ORF">H9786_07945</name>
</gene>
<dbReference type="AlphaFoldDB" id="A0A9D2LDR9"/>
<dbReference type="Proteomes" id="UP000823823">
    <property type="component" value="Unassembled WGS sequence"/>
</dbReference>
<keyword evidence="1" id="KW-1133">Transmembrane helix</keyword>
<comment type="caution">
    <text evidence="2">The sequence shown here is derived from an EMBL/GenBank/DDBJ whole genome shotgun (WGS) entry which is preliminary data.</text>
</comment>
<protein>
    <recommendedName>
        <fullName evidence="4">ATP synthase protein I</fullName>
    </recommendedName>
</protein>
<name>A0A9D2LDR9_9MICO</name>
<evidence type="ECO:0000313" key="3">
    <source>
        <dbReference type="Proteomes" id="UP000823823"/>
    </source>
</evidence>
<sequence length="155" mass="16438">MSTKHDRRRSRPVGDRAMQRATLMALIVGLVLDGLLILFAAVRHDSPAVLGAVVGTVLTLVIVVPSVTIAFTGKRMTPVTMAAAVLGSWAGKMMVVIIVLVLLKDVDAVSKRWIGQALLVGAISAVAVEAVLLIRSRQPLDVAPADELDDVQDQP</sequence>
<reference evidence="2" key="2">
    <citation type="submission" date="2021-04" db="EMBL/GenBank/DDBJ databases">
        <authorList>
            <person name="Gilroy R."/>
        </authorList>
    </citation>
    <scope>NUCLEOTIDE SEQUENCE</scope>
    <source>
        <strain evidence="2">ChiHjej13B12-24818</strain>
    </source>
</reference>
<feature type="transmembrane region" description="Helical" evidence="1">
    <location>
        <begin position="113"/>
        <end position="134"/>
    </location>
</feature>